<sequence>MSETLVLDRLIKNVRVVRPDRSSVDRLDLGIKDGKFSQISPEISPDQAKEVFDAQNLLGFPGVVDAHMHIGIYQPLDQDAVTESKAAAMGGVTTSLNYIRTGQYYLNKGGSYKDFFPEVLALSEGNFFVDYGYHIAPISPQHIDEMQWLFEQHGVASFKIFMFYGGYGLHGLSEQQNLFLMINKEDRYDFAHFEFIMRSLSQLRERYPTMQESISLSLHCEVADILNAYTKIVQQDSSLTGLNAYSAARPPHSEGLAICIASYLAHETNCVNINLLHLSSRKAVEAALMMQTTFPHINFKREVTVGHLLLDVDAPTGKWAKVNPPIRPRADVEYLWNAVLQNQVDWIVSDHACCSAEQKASFRDPENIWLAKSGFGGTEYLLSGIVSEGSKRGMSYNQIAKLLCWNPAQRFGLFEKGDIAVGYDADLVLVDPNETFVVRAAESESQQGYTPFEGMELTGRVKSTFLRGNLIYDRGQVLGSPLGRYLKRSHC</sequence>
<dbReference type="PANTHER" id="PTHR43668">
    <property type="entry name" value="ALLANTOINASE"/>
    <property type="match status" value="1"/>
</dbReference>
<keyword evidence="3" id="KW-1185">Reference proteome</keyword>
<dbReference type="GO" id="GO:0006145">
    <property type="term" value="P:purine nucleobase catabolic process"/>
    <property type="evidence" value="ECO:0007669"/>
    <property type="project" value="TreeGrafter"/>
</dbReference>
<organism evidence="2 3">
    <name type="scientific">Microseira wollei NIES-4236</name>
    <dbReference type="NCBI Taxonomy" id="2530354"/>
    <lineage>
        <taxon>Bacteria</taxon>
        <taxon>Bacillati</taxon>
        <taxon>Cyanobacteriota</taxon>
        <taxon>Cyanophyceae</taxon>
        <taxon>Oscillatoriophycideae</taxon>
        <taxon>Aerosakkonematales</taxon>
        <taxon>Aerosakkonemataceae</taxon>
        <taxon>Microseira</taxon>
    </lineage>
</organism>
<dbReference type="InterPro" id="IPR011059">
    <property type="entry name" value="Metal-dep_hydrolase_composite"/>
</dbReference>
<dbReference type="InterPro" id="IPR032466">
    <property type="entry name" value="Metal_Hydrolase"/>
</dbReference>
<gene>
    <name evidence="2" type="ORF">MiSe_15170</name>
</gene>
<dbReference type="Proteomes" id="UP001050975">
    <property type="component" value="Unassembled WGS sequence"/>
</dbReference>
<dbReference type="GO" id="GO:0004038">
    <property type="term" value="F:allantoinase activity"/>
    <property type="evidence" value="ECO:0007669"/>
    <property type="project" value="TreeGrafter"/>
</dbReference>
<dbReference type="Gene3D" id="2.30.40.10">
    <property type="entry name" value="Urease, subunit C, domain 1"/>
    <property type="match status" value="1"/>
</dbReference>
<evidence type="ECO:0000259" key="1">
    <source>
        <dbReference type="Pfam" id="PF01979"/>
    </source>
</evidence>
<comment type="caution">
    <text evidence="2">The sequence shown here is derived from an EMBL/GenBank/DDBJ whole genome shotgun (WGS) entry which is preliminary data.</text>
</comment>
<dbReference type="RefSeq" id="WP_226577028.1">
    <property type="nucleotide sequence ID" value="NZ_BLAY01000017.1"/>
</dbReference>
<dbReference type="Pfam" id="PF01979">
    <property type="entry name" value="Amidohydro_1"/>
    <property type="match status" value="1"/>
</dbReference>
<dbReference type="SUPFAM" id="SSF51556">
    <property type="entry name" value="Metallo-dependent hydrolases"/>
    <property type="match status" value="1"/>
</dbReference>
<evidence type="ECO:0000313" key="3">
    <source>
        <dbReference type="Proteomes" id="UP001050975"/>
    </source>
</evidence>
<reference evidence="2" key="1">
    <citation type="submission" date="2019-10" db="EMBL/GenBank/DDBJ databases">
        <title>Draft genome sequece of Microseira wollei NIES-4236.</title>
        <authorList>
            <person name="Yamaguchi H."/>
            <person name="Suzuki S."/>
            <person name="Kawachi M."/>
        </authorList>
    </citation>
    <scope>NUCLEOTIDE SEQUENCE</scope>
    <source>
        <strain evidence="2">NIES-4236</strain>
    </source>
</reference>
<dbReference type="PANTHER" id="PTHR43668:SF2">
    <property type="entry name" value="ALLANTOINASE"/>
    <property type="match status" value="1"/>
</dbReference>
<dbReference type="AlphaFoldDB" id="A0AAV3X7X8"/>
<dbReference type="InterPro" id="IPR050138">
    <property type="entry name" value="DHOase/Allantoinase_Hydrolase"/>
</dbReference>
<dbReference type="GO" id="GO:0005737">
    <property type="term" value="C:cytoplasm"/>
    <property type="evidence" value="ECO:0007669"/>
    <property type="project" value="TreeGrafter"/>
</dbReference>
<dbReference type="InterPro" id="IPR006680">
    <property type="entry name" value="Amidohydro-rel"/>
</dbReference>
<name>A0AAV3X7X8_9CYAN</name>
<protein>
    <submittedName>
        <fullName evidence="2">Allantoinase</fullName>
    </submittedName>
</protein>
<feature type="domain" description="Amidohydrolase-related" evidence="1">
    <location>
        <begin position="383"/>
        <end position="470"/>
    </location>
</feature>
<dbReference type="Gene3D" id="3.20.20.140">
    <property type="entry name" value="Metal-dependent hydrolases"/>
    <property type="match status" value="1"/>
</dbReference>
<proteinExistence type="predicted"/>
<dbReference type="SUPFAM" id="SSF51338">
    <property type="entry name" value="Composite domain of metallo-dependent hydrolases"/>
    <property type="match status" value="1"/>
</dbReference>
<accession>A0AAV3X7X8</accession>
<dbReference type="EMBL" id="BLAY01000017">
    <property type="protein sequence ID" value="GET36765.1"/>
    <property type="molecule type" value="Genomic_DNA"/>
</dbReference>
<evidence type="ECO:0000313" key="2">
    <source>
        <dbReference type="EMBL" id="GET36765.1"/>
    </source>
</evidence>
<dbReference type="CDD" id="cd01302">
    <property type="entry name" value="Cyclic_amidohydrolases"/>
    <property type="match status" value="1"/>
</dbReference>